<proteinExistence type="predicted"/>
<evidence type="ECO:0000313" key="2">
    <source>
        <dbReference type="Proteomes" id="UP000024837"/>
    </source>
</evidence>
<dbReference type="EMBL" id="KI966410">
    <property type="protein sequence ID" value="EWC47417.1"/>
    <property type="molecule type" value="Genomic_DNA"/>
</dbReference>
<evidence type="ECO:0000313" key="1">
    <source>
        <dbReference type="EMBL" id="EWC47417.1"/>
    </source>
</evidence>
<sequence length="325" mass="37244">MSRASRYPFYHSLRDLTLERISIPDPEAFAALPIGVTGQRESEHEIFDTVEVDNKNLSRVFGDREHMDLCLGLTYPQFLTDVSITTTSFGFSEPKPFQPVHHRGAFSFLSASAHTLRRLKITASTFSTPINSVLRSQYLEEPGFTVYPALKHLEIIIPDNRLYQNFVEEWVHRFPNVEVLNVHAHLGMYMWAGDAEYNIYLRLEHLRHVKLPWPGTITPLSHQMGVELVRRVVSFWMLRGMPHLEDIQFVELDSTCRERATTCTVSRKPIANSSITGGNDELGWSMEWHEDPEEAQGGNCFFSDDFYRNGYGDVDLQLGAFTDSL</sequence>
<dbReference type="OrthoDB" id="10586165at2759"/>
<name>W7I4P0_9PEZI</name>
<dbReference type="HOGENOM" id="CLU_855362_0_0_1"/>
<dbReference type="AlphaFoldDB" id="W7I4P0"/>
<organism evidence="1 2">
    <name type="scientific">Drechslerella stenobrocha 248</name>
    <dbReference type="NCBI Taxonomy" id="1043628"/>
    <lineage>
        <taxon>Eukaryota</taxon>
        <taxon>Fungi</taxon>
        <taxon>Dikarya</taxon>
        <taxon>Ascomycota</taxon>
        <taxon>Pezizomycotina</taxon>
        <taxon>Orbiliomycetes</taxon>
        <taxon>Orbiliales</taxon>
        <taxon>Orbiliaceae</taxon>
        <taxon>Drechslerella</taxon>
    </lineage>
</organism>
<protein>
    <submittedName>
        <fullName evidence="1">Uncharacterized protein</fullName>
    </submittedName>
</protein>
<gene>
    <name evidence="1" type="ORF">DRE_00385</name>
</gene>
<dbReference type="Proteomes" id="UP000024837">
    <property type="component" value="Unassembled WGS sequence"/>
</dbReference>
<keyword evidence="2" id="KW-1185">Reference proteome</keyword>
<accession>W7I4P0</accession>
<reference evidence="1 2" key="1">
    <citation type="submission" date="2013-05" db="EMBL/GenBank/DDBJ databases">
        <title>Drechslerella stenobrocha genome reveals carnivorous origination and mechanical trapping mechanism of predatory fungi.</title>
        <authorList>
            <person name="Liu X."/>
            <person name="Zhang W."/>
            <person name="Liu K."/>
        </authorList>
    </citation>
    <scope>NUCLEOTIDE SEQUENCE [LARGE SCALE GENOMIC DNA]</scope>
    <source>
        <strain evidence="1 2">248</strain>
    </source>
</reference>